<dbReference type="Proteomes" id="UP001442494">
    <property type="component" value="Unassembled WGS sequence"/>
</dbReference>
<evidence type="ECO:0000256" key="1">
    <source>
        <dbReference type="SAM" id="SignalP"/>
    </source>
</evidence>
<keyword evidence="1" id="KW-0732">Signal</keyword>
<reference evidence="2 3" key="1">
    <citation type="submission" date="2022-04" db="EMBL/GenBank/DDBJ databases">
        <title>Positive selection, recombination, and allopatry shape intraspecific diversity of widespread and dominant cyanobacteria.</title>
        <authorList>
            <person name="Wei J."/>
            <person name="Shu W."/>
            <person name="Hu C."/>
        </authorList>
    </citation>
    <scope>NUCLEOTIDE SEQUENCE [LARGE SCALE GENOMIC DNA]</scope>
    <source>
        <strain evidence="2 3">GB2-A5</strain>
    </source>
</reference>
<evidence type="ECO:0000313" key="2">
    <source>
        <dbReference type="EMBL" id="MEP0868063.1"/>
    </source>
</evidence>
<keyword evidence="3" id="KW-1185">Reference proteome</keyword>
<evidence type="ECO:0000313" key="3">
    <source>
        <dbReference type="Proteomes" id="UP001442494"/>
    </source>
</evidence>
<gene>
    <name evidence="2" type="ORF">NDI37_26865</name>
</gene>
<comment type="caution">
    <text evidence="2">The sequence shown here is derived from an EMBL/GenBank/DDBJ whole genome shotgun (WGS) entry which is preliminary data.</text>
</comment>
<dbReference type="EMBL" id="JAMPKK010000108">
    <property type="protein sequence ID" value="MEP0868063.1"/>
    <property type="molecule type" value="Genomic_DNA"/>
</dbReference>
<accession>A0ABV0JXB0</accession>
<name>A0ABV0JXB0_9CYAN</name>
<organism evidence="2 3">
    <name type="scientific">Funiculus sociatus GB2-A5</name>
    <dbReference type="NCBI Taxonomy" id="2933946"/>
    <lineage>
        <taxon>Bacteria</taxon>
        <taxon>Bacillati</taxon>
        <taxon>Cyanobacteriota</taxon>
        <taxon>Cyanophyceae</taxon>
        <taxon>Coleofasciculales</taxon>
        <taxon>Coleofasciculaceae</taxon>
        <taxon>Funiculus</taxon>
    </lineage>
</organism>
<proteinExistence type="predicted"/>
<dbReference type="RefSeq" id="WP_190417942.1">
    <property type="nucleotide sequence ID" value="NZ_JAMPKK010000108.1"/>
</dbReference>
<protein>
    <submittedName>
        <fullName evidence="2">Uncharacterized protein</fullName>
    </submittedName>
</protein>
<feature type="signal peptide" evidence="1">
    <location>
        <begin position="1"/>
        <end position="21"/>
    </location>
</feature>
<sequence length="147" mass="15900">MKTLLLASVFASFLASNPLNVSSTNTPSQADWFRFIVQPGTPGQALQRPLVSAKGGAGNITVRADLSASTPCQRLSGAAERKGKKVTVRVTIRPPETGGCILMVGNFRYEATLNKLTPGKYQVEVIHQYPNSGWLSETVLKRQVSVR</sequence>
<feature type="chain" id="PRO_5047221875" evidence="1">
    <location>
        <begin position="22"/>
        <end position="147"/>
    </location>
</feature>